<comment type="caution">
    <text evidence="1">The sequence shown here is derived from an EMBL/GenBank/DDBJ whole genome shotgun (WGS) entry which is preliminary data.</text>
</comment>
<dbReference type="RefSeq" id="WP_377285205.1">
    <property type="nucleotide sequence ID" value="NZ_JBHSBM010000009.1"/>
</dbReference>
<sequence length="154" mass="17044">MRWAQGRDRIDAMLTAGQLERVPPSREHADTMLVQAERHIALAHSGVATDPTGSYQLVYDASRKALASILENQGLRATSRGGHIAVLEAVTAQLDPPLGQALRPFDRMRRRRNSAEYPRPDTPAITPDDVMRDIAKAEEFVALATKVLDQMSPY</sequence>
<keyword evidence="2" id="KW-1185">Reference proteome</keyword>
<evidence type="ECO:0000313" key="1">
    <source>
        <dbReference type="EMBL" id="MFC4057251.1"/>
    </source>
</evidence>
<dbReference type="Proteomes" id="UP001595850">
    <property type="component" value="Unassembled WGS sequence"/>
</dbReference>
<evidence type="ECO:0000313" key="2">
    <source>
        <dbReference type="Proteomes" id="UP001595850"/>
    </source>
</evidence>
<dbReference type="Gene3D" id="1.20.120.330">
    <property type="entry name" value="Nucleotidyltransferases domain 2"/>
    <property type="match status" value="1"/>
</dbReference>
<dbReference type="EMBL" id="JBHSBM010000009">
    <property type="protein sequence ID" value="MFC4057251.1"/>
    <property type="molecule type" value="Genomic_DNA"/>
</dbReference>
<evidence type="ECO:0008006" key="3">
    <source>
        <dbReference type="Google" id="ProtNLM"/>
    </source>
</evidence>
<reference evidence="2" key="1">
    <citation type="journal article" date="2019" name="Int. J. Syst. Evol. Microbiol.">
        <title>The Global Catalogue of Microorganisms (GCM) 10K type strain sequencing project: providing services to taxonomists for standard genome sequencing and annotation.</title>
        <authorList>
            <consortium name="The Broad Institute Genomics Platform"/>
            <consortium name="The Broad Institute Genome Sequencing Center for Infectious Disease"/>
            <person name="Wu L."/>
            <person name="Ma J."/>
        </authorList>
    </citation>
    <scope>NUCLEOTIDE SEQUENCE [LARGE SCALE GENOMIC DNA]</scope>
    <source>
        <strain evidence="2">TBRC 4489</strain>
    </source>
</reference>
<name>A0ABV8I233_9ACTN</name>
<proteinExistence type="predicted"/>
<protein>
    <recommendedName>
        <fullName evidence="3">HEPN domain-containing protein</fullName>
    </recommendedName>
</protein>
<gene>
    <name evidence="1" type="ORF">ACFOWE_03045</name>
</gene>
<organism evidence="1 2">
    <name type="scientific">Planomonospora corallina</name>
    <dbReference type="NCBI Taxonomy" id="1806052"/>
    <lineage>
        <taxon>Bacteria</taxon>
        <taxon>Bacillati</taxon>
        <taxon>Actinomycetota</taxon>
        <taxon>Actinomycetes</taxon>
        <taxon>Streptosporangiales</taxon>
        <taxon>Streptosporangiaceae</taxon>
        <taxon>Planomonospora</taxon>
    </lineage>
</organism>
<accession>A0ABV8I233</accession>